<dbReference type="Proteomes" id="UP000288805">
    <property type="component" value="Unassembled WGS sequence"/>
</dbReference>
<reference evidence="1 2" key="1">
    <citation type="journal article" date="2018" name="PLoS Genet.">
        <title>Population sequencing reveals clonal diversity and ancestral inbreeding in the grapevine cultivar Chardonnay.</title>
        <authorList>
            <person name="Roach M.J."/>
            <person name="Johnson D.L."/>
            <person name="Bohlmann J."/>
            <person name="van Vuuren H.J."/>
            <person name="Jones S.J."/>
            <person name="Pretorius I.S."/>
            <person name="Schmidt S.A."/>
            <person name="Borneman A.R."/>
        </authorList>
    </citation>
    <scope>NUCLEOTIDE SEQUENCE [LARGE SCALE GENOMIC DNA]</scope>
    <source>
        <strain evidence="2">cv. Chardonnay</strain>
        <tissue evidence="1">Leaf</tissue>
    </source>
</reference>
<evidence type="ECO:0000313" key="1">
    <source>
        <dbReference type="EMBL" id="RVW94448.1"/>
    </source>
</evidence>
<protein>
    <recommendedName>
        <fullName evidence="3">G-patch domain-containing protein</fullName>
    </recommendedName>
</protein>
<dbReference type="EMBL" id="QGNW01000121">
    <property type="protein sequence ID" value="RVW94448.1"/>
    <property type="molecule type" value="Genomic_DNA"/>
</dbReference>
<evidence type="ECO:0000313" key="2">
    <source>
        <dbReference type="Proteomes" id="UP000288805"/>
    </source>
</evidence>
<name>A0A438ICL9_VITVI</name>
<sequence length="180" mass="20607">MTRDMVPMTFDQYSSTLVLNMMRDMSYLPGLGLGCRQHGPHKFTFRVDHDIPYGLGYTPMEEDARYMADCAQEQKVQIMHSTWRGSFVLQRLLRFKTSSGPWADAFSDSADACIEEMDMIGPMPHEPCSALDMFGAFMLEIDDNDLLLKRVKPRKFQKGDLVLKVLRGLISDPRGKFRLS</sequence>
<evidence type="ECO:0008006" key="3">
    <source>
        <dbReference type="Google" id="ProtNLM"/>
    </source>
</evidence>
<comment type="caution">
    <text evidence="1">The sequence shown here is derived from an EMBL/GenBank/DDBJ whole genome shotgun (WGS) entry which is preliminary data.</text>
</comment>
<gene>
    <name evidence="1" type="ORF">CK203_035678</name>
</gene>
<accession>A0A438ICL9</accession>
<proteinExistence type="predicted"/>
<dbReference type="PROSITE" id="PS51257">
    <property type="entry name" value="PROKAR_LIPOPROTEIN"/>
    <property type="match status" value="1"/>
</dbReference>
<organism evidence="1 2">
    <name type="scientific">Vitis vinifera</name>
    <name type="common">Grape</name>
    <dbReference type="NCBI Taxonomy" id="29760"/>
    <lineage>
        <taxon>Eukaryota</taxon>
        <taxon>Viridiplantae</taxon>
        <taxon>Streptophyta</taxon>
        <taxon>Embryophyta</taxon>
        <taxon>Tracheophyta</taxon>
        <taxon>Spermatophyta</taxon>
        <taxon>Magnoliopsida</taxon>
        <taxon>eudicotyledons</taxon>
        <taxon>Gunneridae</taxon>
        <taxon>Pentapetalae</taxon>
        <taxon>rosids</taxon>
        <taxon>Vitales</taxon>
        <taxon>Vitaceae</taxon>
        <taxon>Viteae</taxon>
        <taxon>Vitis</taxon>
    </lineage>
</organism>
<dbReference type="AlphaFoldDB" id="A0A438ICL9"/>